<organism evidence="2 3">
    <name type="scientific">Cardiocondyla obscurior</name>
    <dbReference type="NCBI Taxonomy" id="286306"/>
    <lineage>
        <taxon>Eukaryota</taxon>
        <taxon>Metazoa</taxon>
        <taxon>Ecdysozoa</taxon>
        <taxon>Arthropoda</taxon>
        <taxon>Hexapoda</taxon>
        <taxon>Insecta</taxon>
        <taxon>Pterygota</taxon>
        <taxon>Neoptera</taxon>
        <taxon>Endopterygota</taxon>
        <taxon>Hymenoptera</taxon>
        <taxon>Apocrita</taxon>
        <taxon>Aculeata</taxon>
        <taxon>Formicoidea</taxon>
        <taxon>Formicidae</taxon>
        <taxon>Myrmicinae</taxon>
        <taxon>Cardiocondyla</taxon>
    </lineage>
</organism>
<dbReference type="AlphaFoldDB" id="A0AAW2G9A5"/>
<accession>A0AAW2G9A5</accession>
<evidence type="ECO:0000256" key="1">
    <source>
        <dbReference type="SAM" id="MobiDB-lite"/>
    </source>
</evidence>
<reference evidence="2 3" key="1">
    <citation type="submission" date="2023-03" db="EMBL/GenBank/DDBJ databases">
        <title>High recombination rates correlate with genetic variation in Cardiocondyla obscurior ants.</title>
        <authorList>
            <person name="Errbii M."/>
        </authorList>
    </citation>
    <scope>NUCLEOTIDE SEQUENCE [LARGE SCALE GENOMIC DNA]</scope>
    <source>
        <strain evidence="2">Alpha-2009</strain>
        <tissue evidence="2">Whole body</tissue>
    </source>
</reference>
<keyword evidence="3" id="KW-1185">Reference proteome</keyword>
<sequence>MFRKLTTRERRTEPGDRGRRRKTKEFRTSHFSLSTFHLSFIFLNNSSRNRSCQESSFGRAVARARRGTLSQHSGSPPSLIALNAGHTFRLLQIGIKKKKKKEK</sequence>
<protein>
    <submittedName>
        <fullName evidence="2">Uncharacterized protein</fullName>
    </submittedName>
</protein>
<comment type="caution">
    <text evidence="2">The sequence shown here is derived from an EMBL/GenBank/DDBJ whole genome shotgun (WGS) entry which is preliminary data.</text>
</comment>
<feature type="compositionally biased region" description="Basic and acidic residues" evidence="1">
    <location>
        <begin position="1"/>
        <end position="17"/>
    </location>
</feature>
<gene>
    <name evidence="2" type="ORF">PUN28_006085</name>
</gene>
<name>A0AAW2G9A5_9HYME</name>
<dbReference type="EMBL" id="JADYXP020000005">
    <property type="protein sequence ID" value="KAL0124045.1"/>
    <property type="molecule type" value="Genomic_DNA"/>
</dbReference>
<evidence type="ECO:0000313" key="3">
    <source>
        <dbReference type="Proteomes" id="UP001430953"/>
    </source>
</evidence>
<dbReference type="Proteomes" id="UP001430953">
    <property type="component" value="Unassembled WGS sequence"/>
</dbReference>
<evidence type="ECO:0000313" key="2">
    <source>
        <dbReference type="EMBL" id="KAL0124045.1"/>
    </source>
</evidence>
<feature type="region of interest" description="Disordered" evidence="1">
    <location>
        <begin position="1"/>
        <end position="26"/>
    </location>
</feature>
<proteinExistence type="predicted"/>